<dbReference type="Proteomes" id="UP000007802">
    <property type="component" value="Unassembled WGS sequence"/>
</dbReference>
<sequence>TYQMTNLAEVINVPACYKDFFNRCLYISKNIIFQKDLYLADSSILTTTHNLKILFNAACKAAAVISSVTPGLLTAVLQNTLNFSELTVESDNPLTSTRNITIVGELPVRESSVRDSLEDLLIDSEITVLSILKNLTRAKASME</sequence>
<protein>
    <submittedName>
        <fullName evidence="1">Uncharacterized protein</fullName>
    </submittedName>
</protein>
<gene>
    <name evidence="1" type="ORF">BDDG_13198</name>
</gene>
<feature type="non-terminal residue" evidence="1">
    <location>
        <position position="1"/>
    </location>
</feature>
<proteinExistence type="predicted"/>
<dbReference type="EMBL" id="GG749546">
    <property type="protein sequence ID" value="KMW69004.1"/>
    <property type="molecule type" value="Genomic_DNA"/>
</dbReference>
<name>A0A0J9HIJ6_AJEDA</name>
<evidence type="ECO:0000313" key="1">
    <source>
        <dbReference type="EMBL" id="KMW69004.1"/>
    </source>
</evidence>
<organism evidence="1">
    <name type="scientific">Ajellomyces dermatitidis (strain ATCC 18188 / CBS 674.68)</name>
    <name type="common">Blastomyces dermatitidis</name>
    <dbReference type="NCBI Taxonomy" id="653446"/>
    <lineage>
        <taxon>Eukaryota</taxon>
        <taxon>Fungi</taxon>
        <taxon>Dikarya</taxon>
        <taxon>Ascomycota</taxon>
        <taxon>Pezizomycotina</taxon>
        <taxon>Eurotiomycetes</taxon>
        <taxon>Eurotiomycetidae</taxon>
        <taxon>Onygenales</taxon>
        <taxon>Ajellomycetaceae</taxon>
        <taxon>Blastomyces</taxon>
    </lineage>
</organism>
<dbReference type="AlphaFoldDB" id="A0A0J9HIJ6"/>
<reference evidence="1" key="1">
    <citation type="submission" date="2010-03" db="EMBL/GenBank/DDBJ databases">
        <title>Annotation of Blastomyces dermatitidis strain ATCC 18188.</title>
        <authorList>
            <consortium name="The Broad Institute Genome Sequencing Platform"/>
            <consortium name="Broad Institute Genome Sequencing Center for Infectious Disease."/>
            <person name="Cuomo C."/>
            <person name="Klein B."/>
            <person name="Sullivan T."/>
            <person name="Heitman J."/>
            <person name="Young S."/>
            <person name="Zeng Q."/>
            <person name="Gargeya S."/>
            <person name="Alvarado L."/>
            <person name="Berlin A.M."/>
            <person name="Chapman S.B."/>
            <person name="Chen Z."/>
            <person name="Freedman E."/>
            <person name="Gellesch M."/>
            <person name="Goldberg J."/>
            <person name="Griggs A."/>
            <person name="Gujja S."/>
            <person name="Heilman E."/>
            <person name="Heiman D."/>
            <person name="Howarth C."/>
            <person name="Mehta T."/>
            <person name="Neiman D."/>
            <person name="Pearson M."/>
            <person name="Roberts A."/>
            <person name="Saif S."/>
            <person name="Shea T."/>
            <person name="Shenoy N."/>
            <person name="Sisk P."/>
            <person name="Stolte C."/>
            <person name="Sykes S."/>
            <person name="White J."/>
            <person name="Yandava C."/>
            <person name="Haas B."/>
            <person name="Nusbaum C."/>
            <person name="Birren B."/>
        </authorList>
    </citation>
    <scope>NUCLEOTIDE SEQUENCE</scope>
    <source>
        <strain evidence="1">ATCC 18188</strain>
    </source>
</reference>
<accession>A0A0J9HIJ6</accession>